<feature type="transmembrane region" description="Helical" evidence="2">
    <location>
        <begin position="43"/>
        <end position="66"/>
    </location>
</feature>
<evidence type="ECO:0000313" key="3">
    <source>
        <dbReference type="EMBL" id="OAP40799.1"/>
    </source>
</evidence>
<comment type="caution">
    <text evidence="3">The sequence shown here is derived from an EMBL/GenBank/DDBJ whole genome shotgun (WGS) entry which is preliminary data.</text>
</comment>
<sequence length="302" mass="32815">MMVRYERPYSHAAHWARRFARIGFVIFVLSLAAHRFGPLTTPHFLALAAFAVAFALLAVLLAAVGLTRLWQVAAIGGTASVSALFHAALPLGFFGYGAVQYLTRPAIYDVSTDTLTPPPWINAPVAEESWMKRKPIVTPEDREAQIAAYPGLTGRRYDGALDRVFQGVRKVVEETRIATTAELGVENARADLEDLAVGAGAGADTNREPEVVPVPATRPAPDIDGGMPGRRSSDIVLQGEWRTLIVGFRFDVLIRLREEAETTLVDLRVASRDGQHDLGISAKFAEEFLRALDAELLGIAGD</sequence>
<feature type="transmembrane region" description="Helical" evidence="2">
    <location>
        <begin position="73"/>
        <end position="96"/>
    </location>
</feature>
<dbReference type="OrthoDB" id="1523552at2"/>
<evidence type="ECO:0000313" key="4">
    <source>
        <dbReference type="Proteomes" id="UP000094025"/>
    </source>
</evidence>
<gene>
    <name evidence="3" type="ORF">AU381_02570</name>
</gene>
<keyword evidence="2" id="KW-0472">Membrane</keyword>
<keyword evidence="2" id="KW-0812">Transmembrane</keyword>
<protein>
    <recommendedName>
        <fullName evidence="5">DUF1499 domain-containing protein</fullName>
    </recommendedName>
</protein>
<dbReference type="RefSeq" id="WP_064241107.1">
    <property type="nucleotide sequence ID" value="NZ_LPUX01000053.1"/>
</dbReference>
<evidence type="ECO:0000256" key="2">
    <source>
        <dbReference type="SAM" id="Phobius"/>
    </source>
</evidence>
<accession>A0A178XZP8</accession>
<feature type="region of interest" description="Disordered" evidence="1">
    <location>
        <begin position="200"/>
        <end position="229"/>
    </location>
</feature>
<dbReference type="Pfam" id="PF07386">
    <property type="entry name" value="DUF1499"/>
    <property type="match status" value="1"/>
</dbReference>
<proteinExistence type="predicted"/>
<dbReference type="InterPro" id="IPR010865">
    <property type="entry name" value="DUF1499"/>
</dbReference>
<name>A0A178XZP8_9HYPH</name>
<feature type="transmembrane region" description="Helical" evidence="2">
    <location>
        <begin position="20"/>
        <end position="37"/>
    </location>
</feature>
<organism evidence="3 4">
    <name type="scientific">Sinorhizobium glycinis</name>
    <dbReference type="NCBI Taxonomy" id="1472378"/>
    <lineage>
        <taxon>Bacteria</taxon>
        <taxon>Pseudomonadati</taxon>
        <taxon>Pseudomonadota</taxon>
        <taxon>Alphaproteobacteria</taxon>
        <taxon>Hyphomicrobiales</taxon>
        <taxon>Rhizobiaceae</taxon>
        <taxon>Sinorhizobium/Ensifer group</taxon>
        <taxon>Sinorhizobium</taxon>
    </lineage>
</organism>
<dbReference type="AlphaFoldDB" id="A0A178XZP8"/>
<dbReference type="Proteomes" id="UP000094025">
    <property type="component" value="Unassembled WGS sequence"/>
</dbReference>
<evidence type="ECO:0000256" key="1">
    <source>
        <dbReference type="SAM" id="MobiDB-lite"/>
    </source>
</evidence>
<reference evidence="3 4" key="1">
    <citation type="journal article" date="2016" name="Int. J. Syst. Evol. Microbiol.">
        <title>Ensifer glycinis sp. nov., an novel rhizobial species associated with Glycine spp.</title>
        <authorList>
            <person name="Yan H."/>
            <person name="Yan J."/>
            <person name="Sui X.H."/>
            <person name="Wang E.T."/>
            <person name="Chen W.X."/>
            <person name="Zhang X.X."/>
            <person name="Chen W.F."/>
        </authorList>
    </citation>
    <scope>NUCLEOTIDE SEQUENCE [LARGE SCALE GENOMIC DNA]</scope>
    <source>
        <strain evidence="3 4">CCBAU 23380</strain>
    </source>
</reference>
<keyword evidence="4" id="KW-1185">Reference proteome</keyword>
<evidence type="ECO:0008006" key="5">
    <source>
        <dbReference type="Google" id="ProtNLM"/>
    </source>
</evidence>
<keyword evidence="2" id="KW-1133">Transmembrane helix</keyword>
<dbReference type="STRING" id="1472378.AU381_02570"/>
<dbReference type="EMBL" id="LPUX01000053">
    <property type="protein sequence ID" value="OAP40799.1"/>
    <property type="molecule type" value="Genomic_DNA"/>
</dbReference>